<feature type="transmembrane region" description="Helical" evidence="1">
    <location>
        <begin position="33"/>
        <end position="52"/>
    </location>
</feature>
<reference evidence="2 3" key="1">
    <citation type="submission" date="2019-01" db="EMBL/GenBank/DDBJ databases">
        <authorList>
            <person name="Chen W.-M."/>
        </authorList>
    </citation>
    <scope>NUCLEOTIDE SEQUENCE [LARGE SCALE GENOMIC DNA]</scope>
    <source>
        <strain evidence="2 3">CCP-7</strain>
    </source>
</reference>
<feature type="transmembrane region" description="Helical" evidence="1">
    <location>
        <begin position="91"/>
        <end position="108"/>
    </location>
</feature>
<feature type="transmembrane region" description="Helical" evidence="1">
    <location>
        <begin position="7"/>
        <end position="27"/>
    </location>
</feature>
<organism evidence="2 3">
    <name type="scientific">Sphingomonas crocodyli</name>
    <dbReference type="NCBI Taxonomy" id="1979270"/>
    <lineage>
        <taxon>Bacteria</taxon>
        <taxon>Pseudomonadati</taxon>
        <taxon>Pseudomonadota</taxon>
        <taxon>Alphaproteobacteria</taxon>
        <taxon>Sphingomonadales</taxon>
        <taxon>Sphingomonadaceae</taxon>
        <taxon>Sphingomonas</taxon>
    </lineage>
</organism>
<accession>A0A437LZL7</accession>
<evidence type="ECO:0000313" key="2">
    <source>
        <dbReference type="EMBL" id="RVT90860.1"/>
    </source>
</evidence>
<protein>
    <submittedName>
        <fullName evidence="2">Uncharacterized protein</fullName>
    </submittedName>
</protein>
<keyword evidence="1" id="KW-0812">Transmembrane</keyword>
<evidence type="ECO:0000256" key="1">
    <source>
        <dbReference type="SAM" id="Phobius"/>
    </source>
</evidence>
<evidence type="ECO:0000313" key="3">
    <source>
        <dbReference type="Proteomes" id="UP000282971"/>
    </source>
</evidence>
<gene>
    <name evidence="2" type="ORF">EOD43_15055</name>
</gene>
<keyword evidence="3" id="KW-1185">Reference proteome</keyword>
<dbReference type="AlphaFoldDB" id="A0A437LZL7"/>
<comment type="caution">
    <text evidence="2">The sequence shown here is derived from an EMBL/GenBank/DDBJ whole genome shotgun (WGS) entry which is preliminary data.</text>
</comment>
<dbReference type="EMBL" id="SACN01000002">
    <property type="protein sequence ID" value="RVT90860.1"/>
    <property type="molecule type" value="Genomic_DNA"/>
</dbReference>
<sequence length="120" mass="13660">MPERWGVAIYLGGALLTPVAYGTFWPAWHEVNIGVFIIDMMVLAGFVMLTLHYDRYWPIWAASLQLPGLIATIMTFLQLNRDVRAYAHAEGFWAWPTLLVIVIGAARYNRTRIKAIGRQP</sequence>
<keyword evidence="1" id="KW-1133">Transmembrane helix</keyword>
<proteinExistence type="predicted"/>
<name>A0A437LZL7_9SPHN</name>
<keyword evidence="1" id="KW-0472">Membrane</keyword>
<dbReference type="Proteomes" id="UP000282971">
    <property type="component" value="Unassembled WGS sequence"/>
</dbReference>
<feature type="transmembrane region" description="Helical" evidence="1">
    <location>
        <begin position="59"/>
        <end position="79"/>
    </location>
</feature>